<dbReference type="PANTHER" id="PTHR11685">
    <property type="entry name" value="RBR FAMILY RING FINGER AND IBR DOMAIN-CONTAINING"/>
    <property type="match status" value="1"/>
</dbReference>
<sequence>MNDDWTALCAIYVEDDAVAEHDGDNDEQEERGADVGSSPANYQERFVRLTALTLPKGGGFCGTVQMTLSTTKVAFARRVNDAGNYRYFTLQRSPSLKHDLLYRRSSSSDGDEEENYSEGEGPSSLRLVWEYYPVEWPKADQEPYRSCLAKKCSSILKDEGMSFAVCEFLEHQALSFYNRSSDFDDGWKNYVAPNHPDYQLIILPPEMDRMYQPSVGTLIHPQQEASAKERKDSKQITSRLKQDNVKRTSNNDMPSSLHCVDAMEFGRAALIHFWKDLYTTTCPICLDDSVLFSEGIVLPYCQHYACRDCFQMYLKYKVQDLKQYRTNPFVCPVETCKRELPIIGYCKQYLSEEDMEAVRKWYRDLKNPPCWSLDRCLYTRTCGALGSIRRRKSGITTKKEKTTGPSYEAHLVYCEACNCMWCELCLKRVYDDGGDGGKGNPSSADAVSTRSTPYNHRWHCQPEGVIKFCRRYTAASKEIQAKCQERYPWIQSYSLFCQHDGEALQYVIENGQRCPNCQTGVERIEGCFHMKCPSCATHFCYECGTELFPPYYGTHHCWEEGENTNHRTIQDRLMTDTDEQFALALYLEQVL</sequence>
<feature type="region of interest" description="Disordered" evidence="8">
    <location>
        <begin position="19"/>
        <end position="38"/>
    </location>
</feature>
<dbReference type="OrthoDB" id="40621at2759"/>
<accession>A0A9K3KQR1</accession>
<keyword evidence="2" id="KW-0479">Metal-binding</keyword>
<evidence type="ECO:0000256" key="6">
    <source>
        <dbReference type="ARBA" id="ARBA00022833"/>
    </source>
</evidence>
<dbReference type="InterPro" id="IPR044066">
    <property type="entry name" value="TRIAD_supradom"/>
</dbReference>
<dbReference type="PROSITE" id="PS51873">
    <property type="entry name" value="TRIAD"/>
    <property type="match status" value="1"/>
</dbReference>
<keyword evidence="3" id="KW-0677">Repeat</keyword>
<dbReference type="Proteomes" id="UP000693970">
    <property type="component" value="Unassembled WGS sequence"/>
</dbReference>
<dbReference type="AlphaFoldDB" id="A0A9K3KQR1"/>
<feature type="compositionally biased region" description="Acidic residues" evidence="8">
    <location>
        <begin position="19"/>
        <end position="29"/>
    </location>
</feature>
<dbReference type="GO" id="GO:0016567">
    <property type="term" value="P:protein ubiquitination"/>
    <property type="evidence" value="ECO:0007669"/>
    <property type="project" value="InterPro"/>
</dbReference>
<evidence type="ECO:0000313" key="12">
    <source>
        <dbReference type="Proteomes" id="UP000693970"/>
    </source>
</evidence>
<reference evidence="11" key="2">
    <citation type="submission" date="2021-04" db="EMBL/GenBank/DDBJ databases">
        <authorList>
            <person name="Podell S."/>
        </authorList>
    </citation>
    <scope>NUCLEOTIDE SEQUENCE</scope>
    <source>
        <strain evidence="11">Hildebrandi</strain>
    </source>
</reference>
<evidence type="ECO:0000256" key="3">
    <source>
        <dbReference type="ARBA" id="ARBA00022737"/>
    </source>
</evidence>
<evidence type="ECO:0000256" key="8">
    <source>
        <dbReference type="SAM" id="MobiDB-lite"/>
    </source>
</evidence>
<name>A0A9K3KQR1_9STRA</name>
<dbReference type="Pfam" id="PF22191">
    <property type="entry name" value="IBR_1"/>
    <property type="match status" value="1"/>
</dbReference>
<keyword evidence="6" id="KW-0862">Zinc</keyword>
<evidence type="ECO:0000256" key="5">
    <source>
        <dbReference type="ARBA" id="ARBA00022786"/>
    </source>
</evidence>
<proteinExistence type="predicted"/>
<keyword evidence="4 7" id="KW-0863">Zinc-finger</keyword>
<dbReference type="PROSITE" id="PS50089">
    <property type="entry name" value="ZF_RING_2"/>
    <property type="match status" value="1"/>
</dbReference>
<evidence type="ECO:0000256" key="4">
    <source>
        <dbReference type="ARBA" id="ARBA00022771"/>
    </source>
</evidence>
<feature type="domain" description="RING-type" evidence="10">
    <location>
        <begin position="278"/>
        <end position="561"/>
    </location>
</feature>
<evidence type="ECO:0000313" key="11">
    <source>
        <dbReference type="EMBL" id="KAG7347460.1"/>
    </source>
</evidence>
<reference evidence="11" key="1">
    <citation type="journal article" date="2021" name="Sci. Rep.">
        <title>Diploid genomic architecture of Nitzschia inconspicua, an elite biomass production diatom.</title>
        <authorList>
            <person name="Oliver A."/>
            <person name="Podell S."/>
            <person name="Pinowska A."/>
            <person name="Traller J.C."/>
            <person name="Smith S.R."/>
            <person name="McClure R."/>
            <person name="Beliaev A."/>
            <person name="Bohutskyi P."/>
            <person name="Hill E.A."/>
            <person name="Rabines A."/>
            <person name="Zheng H."/>
            <person name="Allen L.Z."/>
            <person name="Kuo A."/>
            <person name="Grigoriev I.V."/>
            <person name="Allen A.E."/>
            <person name="Hazlebeck D."/>
            <person name="Allen E.E."/>
        </authorList>
    </citation>
    <scope>NUCLEOTIDE SEQUENCE</scope>
    <source>
        <strain evidence="11">Hildebrandi</strain>
    </source>
</reference>
<dbReference type="GO" id="GO:0008270">
    <property type="term" value="F:zinc ion binding"/>
    <property type="evidence" value="ECO:0007669"/>
    <property type="project" value="UniProtKB-KW"/>
</dbReference>
<dbReference type="InterPro" id="IPR001841">
    <property type="entry name" value="Znf_RING"/>
</dbReference>
<dbReference type="InterPro" id="IPR031127">
    <property type="entry name" value="E3_UB_ligase_RBR"/>
</dbReference>
<evidence type="ECO:0000256" key="7">
    <source>
        <dbReference type="PROSITE-ProRule" id="PRU00175"/>
    </source>
</evidence>
<dbReference type="GO" id="GO:0004842">
    <property type="term" value="F:ubiquitin-protein transferase activity"/>
    <property type="evidence" value="ECO:0007669"/>
    <property type="project" value="InterPro"/>
</dbReference>
<feature type="domain" description="RING-type" evidence="9">
    <location>
        <begin position="282"/>
        <end position="335"/>
    </location>
</feature>
<comment type="caution">
    <text evidence="11">The sequence shown here is derived from an EMBL/GenBank/DDBJ whole genome shotgun (WGS) entry which is preliminary data.</text>
</comment>
<evidence type="ECO:0000259" key="9">
    <source>
        <dbReference type="PROSITE" id="PS50089"/>
    </source>
</evidence>
<organism evidence="11 12">
    <name type="scientific">Nitzschia inconspicua</name>
    <dbReference type="NCBI Taxonomy" id="303405"/>
    <lineage>
        <taxon>Eukaryota</taxon>
        <taxon>Sar</taxon>
        <taxon>Stramenopiles</taxon>
        <taxon>Ochrophyta</taxon>
        <taxon>Bacillariophyta</taxon>
        <taxon>Bacillariophyceae</taxon>
        <taxon>Bacillariophycidae</taxon>
        <taxon>Bacillariales</taxon>
        <taxon>Bacillariaceae</taxon>
        <taxon>Nitzschia</taxon>
    </lineage>
</organism>
<feature type="compositionally biased region" description="Basic and acidic residues" evidence="8">
    <location>
        <begin position="226"/>
        <end position="246"/>
    </location>
</feature>
<protein>
    <submittedName>
        <fullName evidence="11">IBR/half ring-finger domain containing protein</fullName>
    </submittedName>
</protein>
<evidence type="ECO:0000256" key="1">
    <source>
        <dbReference type="ARBA" id="ARBA00022679"/>
    </source>
</evidence>
<evidence type="ECO:0000259" key="10">
    <source>
        <dbReference type="PROSITE" id="PS51873"/>
    </source>
</evidence>
<gene>
    <name evidence="11" type="ORF">IV203_016165</name>
</gene>
<keyword evidence="12" id="KW-1185">Reference proteome</keyword>
<feature type="region of interest" description="Disordered" evidence="8">
    <location>
        <begin position="221"/>
        <end position="249"/>
    </location>
</feature>
<keyword evidence="5" id="KW-0833">Ubl conjugation pathway</keyword>
<dbReference type="CDD" id="cd20336">
    <property type="entry name" value="Rcat_RBR"/>
    <property type="match status" value="1"/>
</dbReference>
<evidence type="ECO:0000256" key="2">
    <source>
        <dbReference type="ARBA" id="ARBA00022723"/>
    </source>
</evidence>
<dbReference type="EMBL" id="JAGRRH010000020">
    <property type="protein sequence ID" value="KAG7347460.1"/>
    <property type="molecule type" value="Genomic_DNA"/>
</dbReference>
<keyword evidence="1" id="KW-0808">Transferase</keyword>